<evidence type="ECO:0000256" key="3">
    <source>
        <dbReference type="SAM" id="MobiDB-lite"/>
    </source>
</evidence>
<evidence type="ECO:0000256" key="2">
    <source>
        <dbReference type="ARBA" id="ARBA00023002"/>
    </source>
</evidence>
<evidence type="ECO:0000313" key="4">
    <source>
        <dbReference type="EMBL" id="KAK9305942.1"/>
    </source>
</evidence>
<feature type="compositionally biased region" description="Basic and acidic residues" evidence="3">
    <location>
        <begin position="42"/>
        <end position="60"/>
    </location>
</feature>
<dbReference type="GO" id="GO:0005737">
    <property type="term" value="C:cytoplasm"/>
    <property type="evidence" value="ECO:0007669"/>
    <property type="project" value="TreeGrafter"/>
</dbReference>
<dbReference type="Proteomes" id="UP001432146">
    <property type="component" value="Unassembled WGS sequence"/>
</dbReference>
<dbReference type="InterPro" id="IPR002347">
    <property type="entry name" value="SDR_fam"/>
</dbReference>
<name>A0AAW1A819_9HYME</name>
<dbReference type="GO" id="GO:0016616">
    <property type="term" value="F:oxidoreductase activity, acting on the CH-OH group of donors, NAD or NADP as acceptor"/>
    <property type="evidence" value="ECO:0007669"/>
    <property type="project" value="TreeGrafter"/>
</dbReference>
<evidence type="ECO:0000256" key="1">
    <source>
        <dbReference type="ARBA" id="ARBA00006484"/>
    </source>
</evidence>
<dbReference type="PANTHER" id="PTHR44229:SF8">
    <property type="entry name" value="ALCOHOL DEHYDROGENASE-RELATED"/>
    <property type="match status" value="1"/>
</dbReference>
<gene>
    <name evidence="4" type="ORF">QLX08_003184</name>
</gene>
<keyword evidence="2" id="KW-0560">Oxidoreductase</keyword>
<organism evidence="4 5">
    <name type="scientific">Tetragonisca angustula</name>
    <dbReference type="NCBI Taxonomy" id="166442"/>
    <lineage>
        <taxon>Eukaryota</taxon>
        <taxon>Metazoa</taxon>
        <taxon>Ecdysozoa</taxon>
        <taxon>Arthropoda</taxon>
        <taxon>Hexapoda</taxon>
        <taxon>Insecta</taxon>
        <taxon>Pterygota</taxon>
        <taxon>Neoptera</taxon>
        <taxon>Endopterygota</taxon>
        <taxon>Hymenoptera</taxon>
        <taxon>Apocrita</taxon>
        <taxon>Aculeata</taxon>
        <taxon>Apoidea</taxon>
        <taxon>Anthophila</taxon>
        <taxon>Apidae</taxon>
        <taxon>Tetragonisca</taxon>
    </lineage>
</organism>
<dbReference type="EMBL" id="JAWNGG020000046">
    <property type="protein sequence ID" value="KAK9305942.1"/>
    <property type="molecule type" value="Genomic_DNA"/>
</dbReference>
<reference evidence="4 5" key="1">
    <citation type="submission" date="2024-05" db="EMBL/GenBank/DDBJ databases">
        <title>The nuclear and mitochondrial genome assemblies of Tetragonisca angustula (Apidae: Meliponini), a tiny yet remarkable pollinator in the Neotropics.</title>
        <authorList>
            <person name="Ferrari R."/>
            <person name="Ricardo P.C."/>
            <person name="Dias F.C."/>
            <person name="Araujo N.S."/>
            <person name="Soares D.O."/>
            <person name="Zhou Q.-S."/>
            <person name="Zhu C.-D."/>
            <person name="Coutinho L."/>
            <person name="Airas M.C."/>
            <person name="Batista T.M."/>
        </authorList>
    </citation>
    <scope>NUCLEOTIDE SEQUENCE [LARGE SCALE GENOMIC DNA]</scope>
    <source>
        <strain evidence="4">ASF017062</strain>
        <tissue evidence="4">Abdomen</tissue>
    </source>
</reference>
<dbReference type="SUPFAM" id="SSF51735">
    <property type="entry name" value="NAD(P)-binding Rossmann-fold domains"/>
    <property type="match status" value="1"/>
</dbReference>
<dbReference type="Pfam" id="PF00106">
    <property type="entry name" value="adh_short"/>
    <property type="match status" value="1"/>
</dbReference>
<comment type="similarity">
    <text evidence="1">Belongs to the short-chain dehydrogenases/reductases (SDR) family.</text>
</comment>
<comment type="caution">
    <text evidence="4">The sequence shown here is derived from an EMBL/GenBank/DDBJ whole genome shotgun (WGS) entry which is preliminary data.</text>
</comment>
<feature type="region of interest" description="Disordered" evidence="3">
    <location>
        <begin position="35"/>
        <end position="60"/>
    </location>
</feature>
<sequence>MRSQRASSLFFDLFRRSSRTLWKIGRCRFHATFPTARRKSGKGKDGDVSRRTKPVCDEPPKPILDPSCKNALVIGGSDGFGFAAADHLLRRGARTVIIADDDPDQGQIAVERLRDSHGNSRAGFVHYDMKIDCHVQAGLDRALCKLKTIHILFNDLDKERRPSTCPISSKENSVVKTIRVGVKLLGRDQGGTGGIIVNCASIFGFMGWPDDPFPVYCKKEPAIEVTRAYAREHKVDETGVRVVAICPTNKLFADIGLPDFPEPIPNKRTCEMPVCIPKSKYQIGTALSYVLAWAKSGSAWIVEPAVSVHQLPRLIHFPEKEGEKVDPKVYEARPCPVKIEPPCVEPRACTPTEKEMCVKKKKKREGDDGQRD</sequence>
<proteinExistence type="inferred from homology"/>
<accession>A0AAW1A819</accession>
<dbReference type="InterPro" id="IPR036291">
    <property type="entry name" value="NAD(P)-bd_dom_sf"/>
</dbReference>
<evidence type="ECO:0000313" key="5">
    <source>
        <dbReference type="Proteomes" id="UP001432146"/>
    </source>
</evidence>
<dbReference type="Gene3D" id="3.40.50.720">
    <property type="entry name" value="NAD(P)-binding Rossmann-like Domain"/>
    <property type="match status" value="2"/>
</dbReference>
<dbReference type="AlphaFoldDB" id="A0AAW1A819"/>
<dbReference type="PANTHER" id="PTHR44229">
    <property type="entry name" value="15-HYDROXYPROSTAGLANDIN DEHYDROGENASE [NAD(+)]"/>
    <property type="match status" value="1"/>
</dbReference>
<keyword evidence="5" id="KW-1185">Reference proteome</keyword>
<protein>
    <submittedName>
        <fullName evidence="4">Uncharacterized protein</fullName>
    </submittedName>
</protein>